<reference evidence="1" key="1">
    <citation type="submission" date="2020-01" db="EMBL/GenBank/DDBJ databases">
        <title>Development of genomics and gene disruption for Polysphondylium violaceum indicates a role for the polyketide synthase stlB in stalk morphogenesis.</title>
        <authorList>
            <person name="Narita B."/>
            <person name="Kawabe Y."/>
            <person name="Kin K."/>
            <person name="Saito T."/>
            <person name="Gibbs R."/>
            <person name="Kuspa A."/>
            <person name="Muzny D."/>
            <person name="Queller D."/>
            <person name="Richards S."/>
            <person name="Strassman J."/>
            <person name="Sucgang R."/>
            <person name="Worley K."/>
            <person name="Schaap P."/>
        </authorList>
    </citation>
    <scope>NUCLEOTIDE SEQUENCE</scope>
    <source>
        <strain evidence="1">QSvi11</strain>
    </source>
</reference>
<evidence type="ECO:0000313" key="2">
    <source>
        <dbReference type="Proteomes" id="UP000695562"/>
    </source>
</evidence>
<dbReference type="AlphaFoldDB" id="A0A8J4V182"/>
<evidence type="ECO:0000313" key="1">
    <source>
        <dbReference type="EMBL" id="KAF2075253.1"/>
    </source>
</evidence>
<organism evidence="1 2">
    <name type="scientific">Polysphondylium violaceum</name>
    <dbReference type="NCBI Taxonomy" id="133409"/>
    <lineage>
        <taxon>Eukaryota</taxon>
        <taxon>Amoebozoa</taxon>
        <taxon>Evosea</taxon>
        <taxon>Eumycetozoa</taxon>
        <taxon>Dictyostelia</taxon>
        <taxon>Dictyosteliales</taxon>
        <taxon>Dictyosteliaceae</taxon>
        <taxon>Polysphondylium</taxon>
    </lineage>
</organism>
<proteinExistence type="predicted"/>
<dbReference type="Proteomes" id="UP000695562">
    <property type="component" value="Unassembled WGS sequence"/>
</dbReference>
<sequence>MIPRQNIDFILIGDLEIIRYLCSVNKRNVNQLQIHLQNIYKHENFEEIMKLLEKSKMIDKLQPHHMDQFKTKRNLLYFIENDYQSTNMILGNIMRGTDEQVSCLSILLENFDYTNNDLKQLFSVNNIIEREYLIYREFFHKYPNYERLYDMYPIIIDRYEKYKERYSILFSDANIIDNKYNSIIDLPISIKTIVQHANSDNMRSLIKRYKNDFLTIKYKQYLESIENVKEIYSLEGDQDDNNGDQLLIQVFIDIIIEYNNLVLLKIVFQEYSTTTLFDIIPEMKTSLIYHAILDERLEILDYLFDQLKIDCPPPSLLKELGITSLVETYLRNKSW</sequence>
<name>A0A8J4V182_9MYCE</name>
<gene>
    <name evidence="1" type="ORF">CYY_003429</name>
</gene>
<dbReference type="EMBL" id="AJWJ01000107">
    <property type="protein sequence ID" value="KAF2075253.1"/>
    <property type="molecule type" value="Genomic_DNA"/>
</dbReference>
<keyword evidence="2" id="KW-1185">Reference proteome</keyword>
<comment type="caution">
    <text evidence="1">The sequence shown here is derived from an EMBL/GenBank/DDBJ whole genome shotgun (WGS) entry which is preliminary data.</text>
</comment>
<accession>A0A8J4V182</accession>
<protein>
    <submittedName>
        <fullName evidence="1">Uncharacterized protein</fullName>
    </submittedName>
</protein>